<organism evidence="20 21">
    <name type="scientific">Marinomonas piezotolerans</name>
    <dbReference type="NCBI Taxonomy" id="2213058"/>
    <lineage>
        <taxon>Bacteria</taxon>
        <taxon>Pseudomonadati</taxon>
        <taxon>Pseudomonadota</taxon>
        <taxon>Gammaproteobacteria</taxon>
        <taxon>Oceanospirillales</taxon>
        <taxon>Oceanospirillaceae</taxon>
        <taxon>Marinomonas</taxon>
    </lineage>
</organism>
<keyword evidence="7" id="KW-0224">Dipeptidase</keyword>
<dbReference type="GO" id="GO:0005829">
    <property type="term" value="C:cytosol"/>
    <property type="evidence" value="ECO:0007669"/>
    <property type="project" value="TreeGrafter"/>
</dbReference>
<keyword evidence="5" id="KW-0378">Hydrolase</keyword>
<dbReference type="Gene3D" id="3.40.630.10">
    <property type="entry name" value="Zn peptidases"/>
    <property type="match status" value="2"/>
</dbReference>
<dbReference type="PRINTS" id="PR00934">
    <property type="entry name" value="XHISDIPTASE"/>
</dbReference>
<keyword evidence="3" id="KW-0645">Protease</keyword>
<evidence type="ECO:0000256" key="13">
    <source>
        <dbReference type="ARBA" id="ARBA00061423"/>
    </source>
</evidence>
<feature type="domain" description="Peptidase M20 dimerisation" evidence="19">
    <location>
        <begin position="208"/>
        <end position="294"/>
    </location>
</feature>
<comment type="similarity">
    <text evidence="13">Belongs to the peptidase M20C family.</text>
</comment>
<accession>A0A370UDI7</accession>
<dbReference type="GO" id="GO:0070573">
    <property type="term" value="F:metallodipeptidase activity"/>
    <property type="evidence" value="ECO:0007669"/>
    <property type="project" value="TreeGrafter"/>
</dbReference>
<dbReference type="PIRSF" id="PIRSF016599">
    <property type="entry name" value="Xaa-His_dipept"/>
    <property type="match status" value="1"/>
</dbReference>
<evidence type="ECO:0000256" key="9">
    <source>
        <dbReference type="ARBA" id="ARBA00023285"/>
    </source>
</evidence>
<evidence type="ECO:0000256" key="3">
    <source>
        <dbReference type="ARBA" id="ARBA00022670"/>
    </source>
</evidence>
<evidence type="ECO:0000256" key="14">
    <source>
        <dbReference type="ARBA" id="ARBA00071271"/>
    </source>
</evidence>
<evidence type="ECO:0000256" key="16">
    <source>
        <dbReference type="ARBA" id="ARBA00076004"/>
    </source>
</evidence>
<keyword evidence="8" id="KW-0482">Metalloprotease</keyword>
<evidence type="ECO:0000256" key="5">
    <source>
        <dbReference type="ARBA" id="ARBA00022801"/>
    </source>
</evidence>
<dbReference type="SUPFAM" id="SSF53187">
    <property type="entry name" value="Zn-dependent exopeptidases"/>
    <property type="match status" value="1"/>
</dbReference>
<sequence length="491" mass="53416">MNDWLEQLEPKEIWQHFRLMCDVPRPSFHEKKLRDILVSWSDSIGLRSHVDNVGNLCIFKDATFGMELCETTVLQGHLDMVAQKAVDSSHDFTLDQLETYEESGWVRAKGTTLGADNGIGVAAILAVLASKDIPHGPIEAVFTVEEETSLRGAAQLAQGVLKGKRLLNLDSEDRGDVYIGCAGGVDINVAGKFTALRNDQFNTGIKIEIAGLTGGHSGLDIHKGRANANILLARLLLELSEHVQFGLSALSGGSLRNAIARDASAVISLAQSDEDLAMDLIGKHEQLFIEEFRETDSKISIKGERILPSEHLDQDSQSDLIRALILAPDGVHRMSPSLTGVTETSCNFGVIKLTPEGSGLAFSACLLVRSLVDSQMNYLARVAASAFELVGCDVMLENGYPGWKPNSDQALLKQFNQIHQDVMGFLPNVKVIHAGLECGIIGAKYPEMEMISFGPNIRGAHSPSERLEIASVKDFWLLLKALLKATPKQAV</sequence>
<keyword evidence="9" id="KW-0170">Cobalt</keyword>
<evidence type="ECO:0000256" key="8">
    <source>
        <dbReference type="ARBA" id="ARBA00023049"/>
    </source>
</evidence>
<comment type="caution">
    <text evidence="20">The sequence shown here is derived from an EMBL/GenBank/DDBJ whole genome shotgun (WGS) entry which is preliminary data.</text>
</comment>
<dbReference type="RefSeq" id="WP_115466438.1">
    <property type="nucleotide sequence ID" value="NZ_QKRA01000001.1"/>
</dbReference>
<dbReference type="InterPro" id="IPR001160">
    <property type="entry name" value="Peptidase_M20C"/>
</dbReference>
<evidence type="ECO:0000256" key="12">
    <source>
        <dbReference type="ARBA" id="ARBA00044252"/>
    </source>
</evidence>
<dbReference type="Pfam" id="PF07687">
    <property type="entry name" value="M20_dimer"/>
    <property type="match status" value="1"/>
</dbReference>
<dbReference type="InterPro" id="IPR011650">
    <property type="entry name" value="Peptidase_M20_dimer"/>
</dbReference>
<dbReference type="GO" id="GO:0046872">
    <property type="term" value="F:metal ion binding"/>
    <property type="evidence" value="ECO:0007669"/>
    <property type="project" value="UniProtKB-KW"/>
</dbReference>
<dbReference type="NCBIfam" id="TIGR01893">
    <property type="entry name" value="aa-his-dipept"/>
    <property type="match status" value="1"/>
</dbReference>
<evidence type="ECO:0000313" key="20">
    <source>
        <dbReference type="EMBL" id="RDL45850.1"/>
    </source>
</evidence>
<keyword evidence="4" id="KW-0479">Metal-binding</keyword>
<dbReference type="OrthoDB" id="9773892at2"/>
<name>A0A370UDI7_9GAMM</name>
<dbReference type="GO" id="GO:0006508">
    <property type="term" value="P:proteolysis"/>
    <property type="evidence" value="ECO:0007669"/>
    <property type="project" value="UniProtKB-KW"/>
</dbReference>
<reference evidence="20 21" key="1">
    <citation type="submission" date="2018-06" db="EMBL/GenBank/DDBJ databases">
        <title>Marinomonas sp. YLB-05 draft genome sequence.</title>
        <authorList>
            <person name="Yu L."/>
            <person name="Tang X."/>
        </authorList>
    </citation>
    <scope>NUCLEOTIDE SEQUENCE [LARGE SCALE GENOMIC DNA]</scope>
    <source>
        <strain evidence="20 21">YLB-05</strain>
    </source>
</reference>
<evidence type="ECO:0000313" key="21">
    <source>
        <dbReference type="Proteomes" id="UP000254326"/>
    </source>
</evidence>
<proteinExistence type="inferred from homology"/>
<evidence type="ECO:0000256" key="4">
    <source>
        <dbReference type="ARBA" id="ARBA00022723"/>
    </source>
</evidence>
<dbReference type="FunFam" id="3.40.630.10:FF:000015">
    <property type="entry name" value="Aminoacyl-histidine dipeptidase PepD"/>
    <property type="match status" value="1"/>
</dbReference>
<evidence type="ECO:0000256" key="2">
    <source>
        <dbReference type="ARBA" id="ARBA00001947"/>
    </source>
</evidence>
<evidence type="ECO:0000256" key="7">
    <source>
        <dbReference type="ARBA" id="ARBA00022997"/>
    </source>
</evidence>
<gene>
    <name evidence="20" type="ORF">DN730_02030</name>
</gene>
<dbReference type="PANTHER" id="PTHR43501:SF1">
    <property type="entry name" value="CYTOSOL NON-SPECIFIC DIPEPTIDASE"/>
    <property type="match status" value="1"/>
</dbReference>
<comment type="cofactor">
    <cofactor evidence="1">
        <name>Co(2+)</name>
        <dbReference type="ChEBI" id="CHEBI:48828"/>
    </cofactor>
</comment>
<evidence type="ECO:0000256" key="15">
    <source>
        <dbReference type="ARBA" id="ARBA00075285"/>
    </source>
</evidence>
<evidence type="ECO:0000259" key="19">
    <source>
        <dbReference type="Pfam" id="PF07687"/>
    </source>
</evidence>
<evidence type="ECO:0000256" key="10">
    <source>
        <dbReference type="ARBA" id="ARBA00036421"/>
    </source>
</evidence>
<evidence type="ECO:0000256" key="1">
    <source>
        <dbReference type="ARBA" id="ARBA00001941"/>
    </source>
</evidence>
<evidence type="ECO:0000256" key="11">
    <source>
        <dbReference type="ARBA" id="ARBA00038976"/>
    </source>
</evidence>
<dbReference type="Proteomes" id="UP000254326">
    <property type="component" value="Unassembled WGS sequence"/>
</dbReference>
<evidence type="ECO:0000256" key="17">
    <source>
        <dbReference type="ARBA" id="ARBA00077688"/>
    </source>
</evidence>
<dbReference type="Pfam" id="PF01546">
    <property type="entry name" value="Peptidase_M20"/>
    <property type="match status" value="1"/>
</dbReference>
<dbReference type="EC" id="3.4.13.18" evidence="11"/>
<keyword evidence="21" id="KW-1185">Reference proteome</keyword>
<dbReference type="InterPro" id="IPR002933">
    <property type="entry name" value="Peptidase_M20"/>
</dbReference>
<protein>
    <recommendedName>
        <fullName evidence="14">Cytosol non-specific dipeptidase</fullName>
        <ecNumber evidence="11">3.4.13.18</ecNumber>
    </recommendedName>
    <alternativeName>
        <fullName evidence="17">Aminoacyl-histidine dipeptidase</fullName>
    </alternativeName>
    <alternativeName>
        <fullName evidence="16">Beta-alanyl-histidine dipeptidase</fullName>
    </alternativeName>
    <alternativeName>
        <fullName evidence="15">Carnosinase</fullName>
    </alternativeName>
    <alternativeName>
        <fullName evidence="12">Peptidase D</fullName>
    </alternativeName>
    <alternativeName>
        <fullName evidence="18">Xaa-His dipeptidase</fullName>
    </alternativeName>
</protein>
<evidence type="ECO:0000256" key="6">
    <source>
        <dbReference type="ARBA" id="ARBA00022833"/>
    </source>
</evidence>
<comment type="cofactor">
    <cofactor evidence="2">
        <name>Zn(2+)</name>
        <dbReference type="ChEBI" id="CHEBI:29105"/>
    </cofactor>
</comment>
<comment type="catalytic activity">
    <reaction evidence="10">
        <text>Hydrolysis of dipeptides, preferentially hydrophobic dipeptides including prolyl amino acids.</text>
        <dbReference type="EC" id="3.4.13.18"/>
    </reaction>
</comment>
<dbReference type="FunFam" id="3.40.630.10:FF:000018">
    <property type="entry name" value="Aminoacyl-histidine dipeptidase PepD"/>
    <property type="match status" value="1"/>
</dbReference>
<evidence type="ECO:0000256" key="18">
    <source>
        <dbReference type="ARBA" id="ARBA00078074"/>
    </source>
</evidence>
<dbReference type="EMBL" id="QKRA01000001">
    <property type="protein sequence ID" value="RDL45850.1"/>
    <property type="molecule type" value="Genomic_DNA"/>
</dbReference>
<dbReference type="PANTHER" id="PTHR43501">
    <property type="entry name" value="CYTOSOL NON-SPECIFIC DIPEPTIDASE"/>
    <property type="match status" value="1"/>
</dbReference>
<dbReference type="AlphaFoldDB" id="A0A370UDI7"/>
<keyword evidence="6" id="KW-0862">Zinc</keyword>